<comment type="pathway">
    <text evidence="2">Siderophore biosynthesis; mycobactin biosynthesis.</text>
</comment>
<dbReference type="SMART" id="SM01006">
    <property type="entry name" value="AlcB"/>
    <property type="match status" value="1"/>
</dbReference>
<gene>
    <name evidence="6" type="ORF">CEP50_16290</name>
</gene>
<reference evidence="6 7" key="1">
    <citation type="submission" date="2018-03" db="EMBL/GenBank/DDBJ databases">
        <title>Actinopolyspora mortivallis from Sahara, screening for active biomolecules.</title>
        <authorList>
            <person name="Selama O."/>
            <person name="Wellington E.M.H."/>
            <person name="Hacene H."/>
        </authorList>
    </citation>
    <scope>NUCLEOTIDE SEQUENCE [LARGE SCALE GENOMIC DNA]</scope>
    <source>
        <strain evidence="6 7">M5A</strain>
    </source>
</reference>
<accession>A0A2T0GTD2</accession>
<dbReference type="GO" id="GO:0019290">
    <property type="term" value="P:siderophore biosynthetic process"/>
    <property type="evidence" value="ECO:0007669"/>
    <property type="project" value="InterPro"/>
</dbReference>
<evidence type="ECO:0000256" key="3">
    <source>
        <dbReference type="ARBA" id="ARBA00020586"/>
    </source>
</evidence>
<evidence type="ECO:0000256" key="1">
    <source>
        <dbReference type="ARBA" id="ARBA00003818"/>
    </source>
</evidence>
<proteinExistence type="predicted"/>
<dbReference type="EMBL" id="PVSR01000036">
    <property type="protein sequence ID" value="PRW62293.1"/>
    <property type="molecule type" value="Genomic_DNA"/>
</dbReference>
<keyword evidence="6" id="KW-0808">Transferase</keyword>
<dbReference type="Proteomes" id="UP000239352">
    <property type="component" value="Unassembled WGS sequence"/>
</dbReference>
<dbReference type="InParanoid" id="A0A2T0GTD2"/>
<dbReference type="PANTHER" id="PTHR31438:SF1">
    <property type="entry name" value="LYSINE N-ACYLTRANSFERASE C17G9.06C-RELATED"/>
    <property type="match status" value="1"/>
</dbReference>
<evidence type="ECO:0000313" key="7">
    <source>
        <dbReference type="Proteomes" id="UP000239352"/>
    </source>
</evidence>
<comment type="function">
    <text evidence="1">Acyltransferase required for the direct transfer of medium- to long-chain fatty acyl moieties from a carrier protein (MbtL) on to the epsilon-amino group of lysine residue in the mycobactin core.</text>
</comment>
<evidence type="ECO:0000256" key="2">
    <source>
        <dbReference type="ARBA" id="ARBA00005102"/>
    </source>
</evidence>
<name>A0A2T0GTD2_ACTMO</name>
<evidence type="ECO:0000256" key="4">
    <source>
        <dbReference type="ARBA" id="ARBA00031122"/>
    </source>
</evidence>
<feature type="domain" description="Acyltransferase MbtK/IucB-like conserved" evidence="5">
    <location>
        <begin position="19"/>
        <end position="66"/>
    </location>
</feature>
<comment type="caution">
    <text evidence="6">The sequence shown here is derived from an EMBL/GenBank/DDBJ whole genome shotgun (WGS) entry which is preliminary data.</text>
</comment>
<dbReference type="InterPro" id="IPR019432">
    <property type="entry name" value="Acyltransferase_MbtK/IucB-like"/>
</dbReference>
<dbReference type="PANTHER" id="PTHR31438">
    <property type="entry name" value="LYSINE N-ACYLTRANSFERASE C17G9.06C-RELATED"/>
    <property type="match status" value="1"/>
</dbReference>
<dbReference type="GO" id="GO:0016410">
    <property type="term" value="F:N-acyltransferase activity"/>
    <property type="evidence" value="ECO:0007669"/>
    <property type="project" value="TreeGrafter"/>
</dbReference>
<dbReference type="SUPFAM" id="SSF55729">
    <property type="entry name" value="Acyl-CoA N-acyltransferases (Nat)"/>
    <property type="match status" value="1"/>
</dbReference>
<dbReference type="Pfam" id="PF13523">
    <property type="entry name" value="Acetyltransf_8"/>
    <property type="match status" value="1"/>
</dbReference>
<sequence>MTGTVFRRTDDRLGEFTVRHVDPDGDVELLHRWLTHPKSAFWLMNQATVDDVSRQFHRIAATPGHDALLGLHEGTPAFVAERYDLVGSDLDGVHTIRPGDVGMHFLVAPTDTPVHGFTLAVLRTVMELLFSDPANQRVVVEPDVRNTAVHRMNRAVGFEELGPVSLPGKTALLSTCTRSQYHASLTGPATDQEVPR</sequence>
<dbReference type="UniPathway" id="UPA00011"/>
<dbReference type="AlphaFoldDB" id="A0A2T0GTD2"/>
<keyword evidence="7" id="KW-1185">Reference proteome</keyword>
<organism evidence="6 7">
    <name type="scientific">Actinopolyspora mortivallis</name>
    <dbReference type="NCBI Taxonomy" id="33906"/>
    <lineage>
        <taxon>Bacteria</taxon>
        <taxon>Bacillati</taxon>
        <taxon>Actinomycetota</taxon>
        <taxon>Actinomycetes</taxon>
        <taxon>Actinopolysporales</taxon>
        <taxon>Actinopolysporaceae</taxon>
        <taxon>Actinopolyspora</taxon>
    </lineage>
</organism>
<protein>
    <recommendedName>
        <fullName evidence="3">Lysine N-acyltransferase MbtK</fullName>
    </recommendedName>
    <alternativeName>
        <fullName evidence="4">Mycobactin synthase protein K</fullName>
    </alternativeName>
</protein>
<evidence type="ECO:0000259" key="5">
    <source>
        <dbReference type="SMART" id="SM01006"/>
    </source>
</evidence>
<dbReference type="RefSeq" id="WP_106114805.1">
    <property type="nucleotide sequence ID" value="NZ_PVSR01000036.1"/>
</dbReference>
<dbReference type="InterPro" id="IPR016181">
    <property type="entry name" value="Acyl_CoA_acyltransferase"/>
</dbReference>
<evidence type="ECO:0000313" key="6">
    <source>
        <dbReference type="EMBL" id="PRW62293.1"/>
    </source>
</evidence>
<dbReference type="Gene3D" id="3.40.630.30">
    <property type="match status" value="1"/>
</dbReference>
<dbReference type="STRING" id="1050202.GCA_000384035_03822"/>